<dbReference type="PROSITE" id="PS52016">
    <property type="entry name" value="TONB_DEPENDENT_REC_3"/>
    <property type="match status" value="1"/>
</dbReference>
<keyword evidence="6 11" id="KW-0798">TonB box</keyword>
<evidence type="ECO:0000259" key="14">
    <source>
        <dbReference type="Pfam" id="PF07715"/>
    </source>
</evidence>
<evidence type="ECO:0000256" key="3">
    <source>
        <dbReference type="ARBA" id="ARBA00022452"/>
    </source>
</evidence>
<keyword evidence="4 10" id="KW-0812">Transmembrane</keyword>
<evidence type="ECO:0000256" key="1">
    <source>
        <dbReference type="ARBA" id="ARBA00004571"/>
    </source>
</evidence>
<dbReference type="Gene3D" id="2.40.170.20">
    <property type="entry name" value="TonB-dependent receptor, beta-barrel domain"/>
    <property type="match status" value="1"/>
</dbReference>
<evidence type="ECO:0000313" key="15">
    <source>
        <dbReference type="EMBL" id="WIW69832.1"/>
    </source>
</evidence>
<evidence type="ECO:0000256" key="4">
    <source>
        <dbReference type="ARBA" id="ARBA00022692"/>
    </source>
</evidence>
<dbReference type="Pfam" id="PF07715">
    <property type="entry name" value="Plug"/>
    <property type="match status" value="1"/>
</dbReference>
<dbReference type="GO" id="GO:0009279">
    <property type="term" value="C:cell outer membrane"/>
    <property type="evidence" value="ECO:0007669"/>
    <property type="project" value="UniProtKB-SubCell"/>
</dbReference>
<keyword evidence="9 10" id="KW-0998">Cell outer membrane</keyword>
<dbReference type="PANTHER" id="PTHR30069:SF29">
    <property type="entry name" value="HEMOGLOBIN AND HEMOGLOBIN-HAPTOGLOBIN-BINDING PROTEIN 1-RELATED"/>
    <property type="match status" value="1"/>
</dbReference>
<evidence type="ECO:0000256" key="6">
    <source>
        <dbReference type="ARBA" id="ARBA00023077"/>
    </source>
</evidence>
<dbReference type="Proteomes" id="UP001243623">
    <property type="component" value="Chromosome"/>
</dbReference>
<dbReference type="PANTHER" id="PTHR30069">
    <property type="entry name" value="TONB-DEPENDENT OUTER MEMBRANE RECEPTOR"/>
    <property type="match status" value="1"/>
</dbReference>
<proteinExistence type="inferred from homology"/>
<evidence type="ECO:0000256" key="11">
    <source>
        <dbReference type="RuleBase" id="RU003357"/>
    </source>
</evidence>
<dbReference type="GO" id="GO:0015344">
    <property type="term" value="F:siderophore uptake transmembrane transporter activity"/>
    <property type="evidence" value="ECO:0007669"/>
    <property type="project" value="TreeGrafter"/>
</dbReference>
<dbReference type="GO" id="GO:0044718">
    <property type="term" value="P:siderophore transmembrane transport"/>
    <property type="evidence" value="ECO:0007669"/>
    <property type="project" value="TreeGrafter"/>
</dbReference>
<keyword evidence="8 15" id="KW-0675">Receptor</keyword>
<evidence type="ECO:0000313" key="16">
    <source>
        <dbReference type="Proteomes" id="UP001243623"/>
    </source>
</evidence>
<dbReference type="EMBL" id="CP120678">
    <property type="protein sequence ID" value="WIW69832.1"/>
    <property type="molecule type" value="Genomic_DNA"/>
</dbReference>
<keyword evidence="2 10" id="KW-0813">Transport</keyword>
<comment type="similarity">
    <text evidence="10 11">Belongs to the TonB-dependent receptor family.</text>
</comment>
<dbReference type="Gene3D" id="2.170.130.10">
    <property type="entry name" value="TonB-dependent receptor, plug domain"/>
    <property type="match status" value="1"/>
</dbReference>
<dbReference type="InterPro" id="IPR012910">
    <property type="entry name" value="Plug_dom"/>
</dbReference>
<protein>
    <submittedName>
        <fullName evidence="15">TonB-dependent receptor</fullName>
    </submittedName>
</protein>
<sequence>MSRTNKKKMLLTLSVCMGMSLSMSSVYANPEELLDEYLLDTVVVTANRVATPLSKTAANVSIITAKDIEENHFRDLAEALKSVNGVTVTEASMSRQDIVRLNGDDRVIVMVDGRRMNMDKGTATDRAGIDLKTIPSLANIDRIEIVKGTASVLYGTDAVGGVINIITKKGAKEYKSTIDISSGSWGMKNYEVATEGSEKDWSWFVTAGKSEQDYMKYKDFKTGDTKKMSNSNYDKNNFTLRLDKEINDSSSLTLNVEHMSDHSGQWYQAPGFGYSGWGGFVSNHYENDTMDKLMNNWAITYHFKEDTDIPGYFRYYSNYTSQGFNDVDGGSGYAEYSNHAKGFDWQDGWRLNENNKVIAGAEWRETRVINNGAGDYDEKINNKAIYLEDEITLSDHWTFTPGIRYDHHNMFGGKTTPKASFNYKFDESANAYISWGKIFNAPNADDLFWNQPAWMMYGNPNLKPETGDTVTIGFNKQLSQNTSLSTSAFRSNVKDAIRWNYDPNTYISTVENIDEQKRKGFEIALQSKLSEIWSIDVGYSYLSVENKQPNADYITDKNNSQPNGYRIGIHYNLDRWNVNLFGTAATGRNLNNFTSAGYWVWDANINYAVEDNLTAYLKVNNITNRDYELTPCAGSQGAYPMMGRNIQIGMKCTF</sequence>
<dbReference type="CDD" id="cd01347">
    <property type="entry name" value="ligand_gated_channel"/>
    <property type="match status" value="1"/>
</dbReference>
<dbReference type="Pfam" id="PF00593">
    <property type="entry name" value="TonB_dep_Rec_b-barrel"/>
    <property type="match status" value="1"/>
</dbReference>
<dbReference type="InterPro" id="IPR039426">
    <property type="entry name" value="TonB-dep_rcpt-like"/>
</dbReference>
<dbReference type="SUPFAM" id="SSF56935">
    <property type="entry name" value="Porins"/>
    <property type="match status" value="1"/>
</dbReference>
<accession>A0A9Y2AHA0</accession>
<evidence type="ECO:0000256" key="8">
    <source>
        <dbReference type="ARBA" id="ARBA00023170"/>
    </source>
</evidence>
<keyword evidence="16" id="KW-1185">Reference proteome</keyword>
<feature type="domain" description="TonB-dependent receptor-like beta-barrel" evidence="13">
    <location>
        <begin position="247"/>
        <end position="622"/>
    </location>
</feature>
<evidence type="ECO:0000259" key="13">
    <source>
        <dbReference type="Pfam" id="PF00593"/>
    </source>
</evidence>
<feature type="chain" id="PRO_5040839021" evidence="12">
    <location>
        <begin position="29"/>
        <end position="654"/>
    </location>
</feature>
<comment type="subcellular location">
    <subcellularLocation>
        <location evidence="1 10">Cell outer membrane</location>
        <topology evidence="1 10">Multi-pass membrane protein</topology>
    </subcellularLocation>
</comment>
<evidence type="ECO:0000256" key="2">
    <source>
        <dbReference type="ARBA" id="ARBA00022448"/>
    </source>
</evidence>
<dbReference type="InterPro" id="IPR036942">
    <property type="entry name" value="Beta-barrel_TonB_sf"/>
</dbReference>
<gene>
    <name evidence="15" type="ORF">P3F81_07860</name>
</gene>
<feature type="domain" description="TonB-dependent receptor plug" evidence="14">
    <location>
        <begin position="53"/>
        <end position="162"/>
    </location>
</feature>
<dbReference type="PROSITE" id="PS00430">
    <property type="entry name" value="TONB_DEPENDENT_REC_1"/>
    <property type="match status" value="1"/>
</dbReference>
<dbReference type="InterPro" id="IPR000531">
    <property type="entry name" value="Beta-barrel_TonB"/>
</dbReference>
<dbReference type="RefSeq" id="WP_147669850.1">
    <property type="nucleotide sequence ID" value="NZ_CP120678.1"/>
</dbReference>
<evidence type="ECO:0000256" key="12">
    <source>
        <dbReference type="SAM" id="SignalP"/>
    </source>
</evidence>
<dbReference type="InterPro" id="IPR037066">
    <property type="entry name" value="Plug_dom_sf"/>
</dbReference>
<reference evidence="15" key="1">
    <citation type="submission" date="2023-03" db="EMBL/GenBank/DDBJ databases">
        <title>Selenobaculum gbiensis gen. nov. sp. nov., a new bacterium isolated from the gut microbiota of IBD patient.</title>
        <authorList>
            <person name="Yeo S."/>
            <person name="Park H."/>
            <person name="Huh C.S."/>
        </authorList>
    </citation>
    <scope>NUCLEOTIDE SEQUENCE</scope>
    <source>
        <strain evidence="15">ICN-92133</strain>
    </source>
</reference>
<keyword evidence="7 10" id="KW-0472">Membrane</keyword>
<evidence type="ECO:0000256" key="5">
    <source>
        <dbReference type="ARBA" id="ARBA00022729"/>
    </source>
</evidence>
<keyword evidence="5 12" id="KW-0732">Signal</keyword>
<dbReference type="InterPro" id="IPR010916">
    <property type="entry name" value="TonB_box_CS"/>
</dbReference>
<name>A0A9Y2AHA0_9FIRM</name>
<evidence type="ECO:0000256" key="7">
    <source>
        <dbReference type="ARBA" id="ARBA00023136"/>
    </source>
</evidence>
<keyword evidence="3 10" id="KW-1134">Transmembrane beta strand</keyword>
<dbReference type="KEGG" id="sgbi:P3F81_07860"/>
<evidence type="ECO:0000256" key="10">
    <source>
        <dbReference type="PROSITE-ProRule" id="PRU01360"/>
    </source>
</evidence>
<dbReference type="AlphaFoldDB" id="A0A9Y2AHA0"/>
<feature type="signal peptide" evidence="12">
    <location>
        <begin position="1"/>
        <end position="28"/>
    </location>
</feature>
<organism evidence="15 16">
    <name type="scientific">Selenobaculum gibii</name>
    <dbReference type="NCBI Taxonomy" id="3054208"/>
    <lineage>
        <taxon>Bacteria</taxon>
        <taxon>Bacillati</taxon>
        <taxon>Bacillota</taxon>
        <taxon>Negativicutes</taxon>
        <taxon>Selenomonadales</taxon>
        <taxon>Selenomonadaceae</taxon>
        <taxon>Selenobaculum</taxon>
    </lineage>
</organism>
<evidence type="ECO:0000256" key="9">
    <source>
        <dbReference type="ARBA" id="ARBA00023237"/>
    </source>
</evidence>